<accession>A0A4Q2EHE8</accession>
<comment type="caution">
    <text evidence="1">The sequence shown here is derived from an EMBL/GenBank/DDBJ whole genome shotgun (WGS) entry which is preliminary data.</text>
</comment>
<keyword evidence="2" id="KW-1185">Reference proteome</keyword>
<name>A0A4Q2EHE8_9ACTN</name>
<gene>
    <name evidence="1" type="ORF">C1706_03785</name>
</gene>
<dbReference type="Proteomes" id="UP000290624">
    <property type="component" value="Unassembled WGS sequence"/>
</dbReference>
<proteinExistence type="predicted"/>
<organism evidence="1 2">
    <name type="scientific">Propioniciclava flava</name>
    <dbReference type="NCBI Taxonomy" id="2072026"/>
    <lineage>
        <taxon>Bacteria</taxon>
        <taxon>Bacillati</taxon>
        <taxon>Actinomycetota</taxon>
        <taxon>Actinomycetes</taxon>
        <taxon>Propionibacteriales</taxon>
        <taxon>Propionibacteriaceae</taxon>
        <taxon>Propioniciclava</taxon>
    </lineage>
</organism>
<sequence length="72" mass="8469">MKHDVRSLYGEYVRDQFGGGGRGPDAPHVEVEFRRRSAQRETWVSYFGGSEQLESGVTTLREAMREYRRNMW</sequence>
<dbReference type="AlphaFoldDB" id="A0A4Q2EHE8"/>
<reference evidence="1 2" key="1">
    <citation type="submission" date="2018-01" db="EMBL/GenBank/DDBJ databases">
        <title>Lactibacter flavus gen. nov., sp. nov., a novel bacterium of the family Propionibacteriaceae isolated from raw milk and dairy products.</title>
        <authorList>
            <person name="Wenning M."/>
            <person name="Breitenwieser F."/>
            <person name="Huptas C."/>
            <person name="von Neubeck M."/>
            <person name="Busse H.-J."/>
            <person name="Scherer S."/>
        </authorList>
    </citation>
    <scope>NUCLEOTIDE SEQUENCE [LARGE SCALE GENOMIC DNA]</scope>
    <source>
        <strain evidence="1 2">VG341</strain>
    </source>
</reference>
<evidence type="ECO:0000313" key="2">
    <source>
        <dbReference type="Proteomes" id="UP000290624"/>
    </source>
</evidence>
<evidence type="ECO:0000313" key="1">
    <source>
        <dbReference type="EMBL" id="RXW32997.1"/>
    </source>
</evidence>
<protein>
    <submittedName>
        <fullName evidence="1">Uncharacterized protein</fullName>
    </submittedName>
</protein>
<dbReference type="EMBL" id="PPCV01000002">
    <property type="protein sequence ID" value="RXW32997.1"/>
    <property type="molecule type" value="Genomic_DNA"/>
</dbReference>